<dbReference type="InterPro" id="IPR029063">
    <property type="entry name" value="SAM-dependent_MTases_sf"/>
</dbReference>
<evidence type="ECO:0000259" key="1">
    <source>
        <dbReference type="Pfam" id="PF13649"/>
    </source>
</evidence>
<dbReference type="EMBL" id="JAQOSO010000029">
    <property type="protein sequence ID" value="MDJ1173744.1"/>
    <property type="molecule type" value="Genomic_DNA"/>
</dbReference>
<name>A0ABT7B3I6_9CYAN</name>
<accession>A0ABT7B3I6</accession>
<comment type="caution">
    <text evidence="2">The sequence shown here is derived from an EMBL/GenBank/DDBJ whole genome shotgun (WGS) entry which is preliminary data.</text>
</comment>
<dbReference type="GO" id="GO:0008168">
    <property type="term" value="F:methyltransferase activity"/>
    <property type="evidence" value="ECO:0007669"/>
    <property type="project" value="UniProtKB-KW"/>
</dbReference>
<evidence type="ECO:0000313" key="3">
    <source>
        <dbReference type="Proteomes" id="UP001235849"/>
    </source>
</evidence>
<proteinExistence type="predicted"/>
<dbReference type="SUPFAM" id="SSF53335">
    <property type="entry name" value="S-adenosyl-L-methionine-dependent methyltransferases"/>
    <property type="match status" value="1"/>
</dbReference>
<dbReference type="Gene3D" id="3.40.50.150">
    <property type="entry name" value="Vaccinia Virus protein VP39"/>
    <property type="match status" value="1"/>
</dbReference>
<dbReference type="CDD" id="cd02440">
    <property type="entry name" value="AdoMet_MTases"/>
    <property type="match status" value="1"/>
</dbReference>
<dbReference type="InterPro" id="IPR041698">
    <property type="entry name" value="Methyltransf_25"/>
</dbReference>
<evidence type="ECO:0000313" key="2">
    <source>
        <dbReference type="EMBL" id="MDJ1173744.1"/>
    </source>
</evidence>
<protein>
    <submittedName>
        <fullName evidence="2">Class I SAM-dependent methyltransferase</fullName>
    </submittedName>
</protein>
<keyword evidence="2" id="KW-0808">Transferase</keyword>
<keyword evidence="3" id="KW-1185">Reference proteome</keyword>
<reference evidence="2 3" key="1">
    <citation type="submission" date="2023-01" db="EMBL/GenBank/DDBJ databases">
        <title>Novel diversity within Roseofilum (Cyanobacteria; Desertifilaceae) from marine benthic mats with descriptions of four novel species.</title>
        <authorList>
            <person name="Wang Y."/>
            <person name="Berthold D.E."/>
            <person name="Hu J."/>
            <person name="Lefler F.W."/>
            <person name="Laughinghouse H.D. IV."/>
        </authorList>
    </citation>
    <scope>NUCLEOTIDE SEQUENCE [LARGE SCALE GENOMIC DNA]</scope>
    <source>
        <strain evidence="2 3">BLCC-M114</strain>
    </source>
</reference>
<dbReference type="Proteomes" id="UP001235849">
    <property type="component" value="Unassembled WGS sequence"/>
</dbReference>
<dbReference type="Pfam" id="PF13649">
    <property type="entry name" value="Methyltransf_25"/>
    <property type="match status" value="1"/>
</dbReference>
<gene>
    <name evidence="2" type="ORF">PMG25_06520</name>
</gene>
<organism evidence="2 3">
    <name type="scientific">Roseofilum capinflatum BLCC-M114</name>
    <dbReference type="NCBI Taxonomy" id="3022440"/>
    <lineage>
        <taxon>Bacteria</taxon>
        <taxon>Bacillati</taxon>
        <taxon>Cyanobacteriota</taxon>
        <taxon>Cyanophyceae</taxon>
        <taxon>Desertifilales</taxon>
        <taxon>Desertifilaceae</taxon>
        <taxon>Roseofilum</taxon>
        <taxon>Roseofilum capinflatum</taxon>
    </lineage>
</organism>
<sequence length="242" mass="27650">MDNQYTKITEYYDQWITSGYYNFKSLAEEVYSIVGQGRNIIELGVGTGLLVEEYLKVDPTCQFTGVDFTASMLEIAKKRLGDRAKLVEADVVTMDLDATFEVAISNGGVWVSYDLGDNPWEVGSLIPKFEANLPGLINVARHLEEGGLFLLNVQQPHETFDKLLSSGIVYAQAVEEVEDTVDYRIIHKTYYFKKDEEILAQDRHQITYLKQDAYQRMFDKAGFEFQQVSTGKSDRFAVYKKR</sequence>
<feature type="domain" description="Methyltransferase" evidence="1">
    <location>
        <begin position="40"/>
        <end position="108"/>
    </location>
</feature>
<keyword evidence="2" id="KW-0489">Methyltransferase</keyword>
<dbReference type="RefSeq" id="WP_283766094.1">
    <property type="nucleotide sequence ID" value="NZ_JAQOSO010000029.1"/>
</dbReference>
<dbReference type="GO" id="GO:0032259">
    <property type="term" value="P:methylation"/>
    <property type="evidence" value="ECO:0007669"/>
    <property type="project" value="UniProtKB-KW"/>
</dbReference>